<name>A0A403F1V2_SALER</name>
<evidence type="ECO:0000313" key="1">
    <source>
        <dbReference type="EMBL" id="MJX47129.1"/>
    </source>
</evidence>
<organism evidence="1">
    <name type="scientific">Salmonella enterica</name>
    <name type="common">Salmonella choleraesuis</name>
    <dbReference type="NCBI Taxonomy" id="28901"/>
    <lineage>
        <taxon>Bacteria</taxon>
        <taxon>Pseudomonadati</taxon>
        <taxon>Pseudomonadota</taxon>
        <taxon>Gammaproteobacteria</taxon>
        <taxon>Enterobacterales</taxon>
        <taxon>Enterobacteriaceae</taxon>
        <taxon>Salmonella</taxon>
    </lineage>
</organism>
<comment type="caution">
    <text evidence="1">The sequence shown here is derived from an EMBL/GenBank/DDBJ whole genome shotgun (WGS) entry which is preliminary data.</text>
</comment>
<dbReference type="Proteomes" id="UP000885264">
    <property type="component" value="Unassembled WGS sequence"/>
</dbReference>
<reference evidence="1" key="1">
    <citation type="submission" date="2018-07" db="EMBL/GenBank/DDBJ databases">
        <authorList>
            <consortium name="GenomeTrakr network: Whole genome sequencing for foodborne pathogen traceback"/>
        </authorList>
    </citation>
    <scope>NUCLEOTIDE SEQUENCE [LARGE SCALE GENOMIC DNA]</scope>
    <source>
        <strain evidence="1">FDA00013282</strain>
    </source>
</reference>
<gene>
    <name evidence="1" type="ORF">DTA53_09490</name>
</gene>
<accession>A0A403F1V2</accession>
<proteinExistence type="predicted"/>
<dbReference type="AlphaFoldDB" id="A0A403F1V2"/>
<sequence>MKATRQKGAVMKMADCPIVFYLPQASLPLSVYAAQTGQTERAVQQQANNQKIVLMKEQLGKERRVNMVYELLAAYEEAQEALRLKIK</sequence>
<protein>
    <submittedName>
        <fullName evidence="1">Uncharacterized protein</fullName>
    </submittedName>
</protein>
<dbReference type="EMBL" id="RTRY01000006">
    <property type="protein sequence ID" value="MJX47129.1"/>
    <property type="molecule type" value="Genomic_DNA"/>
</dbReference>